<evidence type="ECO:0000313" key="7">
    <source>
        <dbReference type="EMBL" id="CAK0872050.1"/>
    </source>
</evidence>
<reference evidence="7" key="1">
    <citation type="submission" date="2023-10" db="EMBL/GenBank/DDBJ databases">
        <authorList>
            <person name="Chen Y."/>
            <person name="Shah S."/>
            <person name="Dougan E. K."/>
            <person name="Thang M."/>
            <person name="Chan C."/>
        </authorList>
    </citation>
    <scope>NUCLEOTIDE SEQUENCE [LARGE SCALE GENOMIC DNA]</scope>
</reference>
<feature type="region of interest" description="Disordered" evidence="5">
    <location>
        <begin position="1"/>
        <end position="80"/>
    </location>
</feature>
<name>A0ABN9VFZ0_9DINO</name>
<dbReference type="PANTHER" id="PTHR10037">
    <property type="entry name" value="VOLTAGE-GATED CATION CHANNEL CALCIUM AND SODIUM"/>
    <property type="match status" value="1"/>
</dbReference>
<keyword evidence="2" id="KW-0812">Transmembrane</keyword>
<dbReference type="InterPro" id="IPR027359">
    <property type="entry name" value="Volt_channel_dom_sf"/>
</dbReference>
<dbReference type="EMBL" id="CAUYUJ010017127">
    <property type="protein sequence ID" value="CAK0872050.1"/>
    <property type="molecule type" value="Genomic_DNA"/>
</dbReference>
<accession>A0ABN9VFZ0</accession>
<keyword evidence="8" id="KW-1185">Reference proteome</keyword>
<keyword evidence="4" id="KW-0472">Membrane</keyword>
<feature type="domain" description="Ion transport" evidence="6">
    <location>
        <begin position="130"/>
        <end position="313"/>
    </location>
</feature>
<protein>
    <recommendedName>
        <fullName evidence="6">Ion transport domain-containing protein</fullName>
    </recommendedName>
</protein>
<dbReference type="Gene3D" id="1.20.120.350">
    <property type="entry name" value="Voltage-gated potassium channels. Chain C"/>
    <property type="match status" value="1"/>
</dbReference>
<sequence length="389" mass="42396">EDPVETVDLPAVPSPTPLEGGAASRPPGGPGHMVGHGQRDTLAVADAGAGGTDRNSSTGNKSRPSGPSELDPATQDTTASRMSKLGTWLWKSLKSGPTQTARHTLWGRVSRNGGGEQSSGLATMVTSTQFELTMAVVILTNALCICAEAQYNGMDSGYRAGVAPRESQPADMAWPGAAAVFLGIEWFYGILFTSELLLKIVAVPRKTLKDSWSLIDALVVGFFWIEALSSDLPFPPTLIRLARMARLLRFLRVVKTIRGFASLYLMLQSIKGSVSALGWSSVVLLLGEMMIALSLNLFLSDYWESDEWTQQERERLYGAGGFRHFFQVAADNDRDAAGQLVHHHTHSRPLQRVVHAFWHLPSAGLRVRSDRSYFGRVPQRNVQSRGPGR</sequence>
<evidence type="ECO:0000256" key="5">
    <source>
        <dbReference type="SAM" id="MobiDB-lite"/>
    </source>
</evidence>
<evidence type="ECO:0000259" key="6">
    <source>
        <dbReference type="Pfam" id="PF00520"/>
    </source>
</evidence>
<feature type="compositionally biased region" description="Polar residues" evidence="5">
    <location>
        <begin position="53"/>
        <end position="65"/>
    </location>
</feature>
<gene>
    <name evidence="7" type="ORF">PCOR1329_LOCUS57638</name>
</gene>
<dbReference type="SUPFAM" id="SSF81324">
    <property type="entry name" value="Voltage-gated potassium channels"/>
    <property type="match status" value="1"/>
</dbReference>
<proteinExistence type="predicted"/>
<evidence type="ECO:0000256" key="2">
    <source>
        <dbReference type="ARBA" id="ARBA00022692"/>
    </source>
</evidence>
<dbReference type="InterPro" id="IPR005821">
    <property type="entry name" value="Ion_trans_dom"/>
</dbReference>
<organism evidence="7 8">
    <name type="scientific">Prorocentrum cordatum</name>
    <dbReference type="NCBI Taxonomy" id="2364126"/>
    <lineage>
        <taxon>Eukaryota</taxon>
        <taxon>Sar</taxon>
        <taxon>Alveolata</taxon>
        <taxon>Dinophyceae</taxon>
        <taxon>Prorocentrales</taxon>
        <taxon>Prorocentraceae</taxon>
        <taxon>Prorocentrum</taxon>
    </lineage>
</organism>
<dbReference type="PANTHER" id="PTHR10037:SF62">
    <property type="entry name" value="SODIUM CHANNEL PROTEIN 60E"/>
    <property type="match status" value="1"/>
</dbReference>
<keyword evidence="3" id="KW-1133">Transmembrane helix</keyword>
<evidence type="ECO:0000256" key="4">
    <source>
        <dbReference type="ARBA" id="ARBA00023136"/>
    </source>
</evidence>
<dbReference type="Proteomes" id="UP001189429">
    <property type="component" value="Unassembled WGS sequence"/>
</dbReference>
<evidence type="ECO:0000313" key="8">
    <source>
        <dbReference type="Proteomes" id="UP001189429"/>
    </source>
</evidence>
<feature type="non-terminal residue" evidence="7">
    <location>
        <position position="1"/>
    </location>
</feature>
<comment type="caution">
    <text evidence="7">The sequence shown here is derived from an EMBL/GenBank/DDBJ whole genome shotgun (WGS) entry which is preliminary data.</text>
</comment>
<dbReference type="InterPro" id="IPR043203">
    <property type="entry name" value="VGCC_Ca_Na"/>
</dbReference>
<evidence type="ECO:0000256" key="1">
    <source>
        <dbReference type="ARBA" id="ARBA00004141"/>
    </source>
</evidence>
<evidence type="ECO:0000256" key="3">
    <source>
        <dbReference type="ARBA" id="ARBA00022989"/>
    </source>
</evidence>
<dbReference type="Pfam" id="PF00520">
    <property type="entry name" value="Ion_trans"/>
    <property type="match status" value="1"/>
</dbReference>
<comment type="subcellular location">
    <subcellularLocation>
        <location evidence="1">Membrane</location>
        <topology evidence="1">Multi-pass membrane protein</topology>
    </subcellularLocation>
</comment>